<evidence type="ECO:0000256" key="4">
    <source>
        <dbReference type="ARBA" id="ARBA00022576"/>
    </source>
</evidence>
<dbReference type="GO" id="GO:0019544">
    <property type="term" value="P:L-arginine catabolic process to L-glutamate"/>
    <property type="evidence" value="ECO:0007669"/>
    <property type="project" value="TreeGrafter"/>
</dbReference>
<dbReference type="PANTHER" id="PTHR11986">
    <property type="entry name" value="AMINOTRANSFERASE CLASS III"/>
    <property type="match status" value="1"/>
</dbReference>
<evidence type="ECO:0000256" key="7">
    <source>
        <dbReference type="ARBA" id="ARBA00030587"/>
    </source>
</evidence>
<name>A0A364RJN1_9BACT</name>
<dbReference type="AlphaFoldDB" id="A0A364RJN1"/>
<evidence type="ECO:0000256" key="1">
    <source>
        <dbReference type="ARBA" id="ARBA00001933"/>
    </source>
</evidence>
<comment type="pathway">
    <text evidence="2">Amino-acid biosynthesis; L-proline biosynthesis; L-glutamate 5-semialdehyde from L-ornithine: step 1/1.</text>
</comment>
<evidence type="ECO:0000256" key="5">
    <source>
        <dbReference type="ARBA" id="ARBA00022679"/>
    </source>
</evidence>
<sequence>MNTSTITTSQEAIDIEDKYGAHNYHPLPVVLTRGEGVHLWDVEGKQYYDFLSAYSAVNQGHCHPHIINALVEQAQQLTLTSRAFYNDKLGIAEKYICEYFKYDKALLMNSGAEAVETALKMARKWGYMKKGIAANKAEILVVEHNFHGRTTGIISFSTDPDSTKGFGPYMPGYKVIPYNDIAALELALKEMPNLCAFMVEPIQGEAGVMVPDEGYLAKAHALCKEYDVLFIADEIQTGIGRTGKLLASYYDNVKADILILGKALSGGVLPISVALANDDIMLCIKPGEHGSTFGGNPLAAVVAIAALEVIENENLTENAYKLGDIFRERMNSIKAKRPDLVTLVRGKGLLNAVIIKPTADGRTAWDVCVALKDNGLLAKPTHGDIIRFAPPLVITEEQLHECCDIIEKVILAF</sequence>
<dbReference type="Pfam" id="PF00202">
    <property type="entry name" value="Aminotran_3"/>
    <property type="match status" value="1"/>
</dbReference>
<dbReference type="GO" id="GO:0030170">
    <property type="term" value="F:pyridoxal phosphate binding"/>
    <property type="evidence" value="ECO:0007669"/>
    <property type="project" value="InterPro"/>
</dbReference>
<keyword evidence="4" id="KW-0032">Aminotransferase</keyword>
<reference evidence="9 10" key="1">
    <citation type="submission" date="2018-06" db="EMBL/GenBank/DDBJ databases">
        <authorList>
            <person name="Liu Z.-W."/>
        </authorList>
    </citation>
    <scope>NUCLEOTIDE SEQUENCE [LARGE SCALE GENOMIC DNA]</scope>
    <source>
        <strain evidence="9 10">2b14</strain>
    </source>
</reference>
<evidence type="ECO:0000256" key="2">
    <source>
        <dbReference type="ARBA" id="ARBA00004998"/>
    </source>
</evidence>
<accession>A0A364RJN1</accession>
<dbReference type="GO" id="GO:0005737">
    <property type="term" value="C:cytoplasm"/>
    <property type="evidence" value="ECO:0007669"/>
    <property type="project" value="TreeGrafter"/>
</dbReference>
<comment type="cofactor">
    <cofactor evidence="1">
        <name>pyridoxal 5'-phosphate</name>
        <dbReference type="ChEBI" id="CHEBI:597326"/>
    </cofactor>
</comment>
<dbReference type="InterPro" id="IPR005814">
    <property type="entry name" value="Aminotrans_3"/>
</dbReference>
<dbReference type="InterPro" id="IPR050103">
    <property type="entry name" value="Class-III_PLP-dep_AT"/>
</dbReference>
<dbReference type="InterPro" id="IPR015421">
    <property type="entry name" value="PyrdxlP-dep_Trfase_major"/>
</dbReference>
<dbReference type="CDD" id="cd00610">
    <property type="entry name" value="OAT_like"/>
    <property type="match status" value="1"/>
</dbReference>
<dbReference type="OrthoDB" id="9762089at2"/>
<evidence type="ECO:0000256" key="3">
    <source>
        <dbReference type="ARBA" id="ARBA00012924"/>
    </source>
</evidence>
<organism evidence="9 10">
    <name type="scientific">Pontibacter arcticus</name>
    <dbReference type="NCBI Taxonomy" id="2080288"/>
    <lineage>
        <taxon>Bacteria</taxon>
        <taxon>Pseudomonadati</taxon>
        <taxon>Bacteroidota</taxon>
        <taxon>Cytophagia</taxon>
        <taxon>Cytophagales</taxon>
        <taxon>Hymenobacteraceae</taxon>
        <taxon>Pontibacter</taxon>
    </lineage>
</organism>
<dbReference type="UniPathway" id="UPA00098">
    <property type="reaction ID" value="UER00358"/>
</dbReference>
<comment type="caution">
    <text evidence="9">The sequence shown here is derived from an EMBL/GenBank/DDBJ whole genome shotgun (WGS) entry which is preliminary data.</text>
</comment>
<dbReference type="GO" id="GO:0010121">
    <property type="term" value="P:L-arginine catabolic process to proline via ornithine"/>
    <property type="evidence" value="ECO:0007669"/>
    <property type="project" value="TreeGrafter"/>
</dbReference>
<dbReference type="Gene3D" id="3.40.640.10">
    <property type="entry name" value="Type I PLP-dependent aspartate aminotransferase-like (Major domain)"/>
    <property type="match status" value="1"/>
</dbReference>
<dbReference type="Proteomes" id="UP000251692">
    <property type="component" value="Unassembled WGS sequence"/>
</dbReference>
<dbReference type="InterPro" id="IPR015422">
    <property type="entry name" value="PyrdxlP-dep_Trfase_small"/>
</dbReference>
<keyword evidence="6 8" id="KW-0663">Pyridoxal phosphate</keyword>
<dbReference type="InterPro" id="IPR010164">
    <property type="entry name" value="Orn_aminotrans"/>
</dbReference>
<dbReference type="PANTHER" id="PTHR11986:SF18">
    <property type="entry name" value="ORNITHINE AMINOTRANSFERASE, MITOCHONDRIAL"/>
    <property type="match status" value="1"/>
</dbReference>
<dbReference type="SUPFAM" id="SSF53383">
    <property type="entry name" value="PLP-dependent transferases"/>
    <property type="match status" value="1"/>
</dbReference>
<evidence type="ECO:0000313" key="10">
    <source>
        <dbReference type="Proteomes" id="UP000251692"/>
    </source>
</evidence>
<gene>
    <name evidence="9" type="primary">rocD</name>
    <name evidence="9" type="ORF">DP923_03390</name>
</gene>
<dbReference type="EC" id="2.6.1.13" evidence="3"/>
<dbReference type="Gene3D" id="3.90.1150.10">
    <property type="entry name" value="Aspartate Aminotransferase, domain 1"/>
    <property type="match status" value="1"/>
</dbReference>
<dbReference type="NCBIfam" id="TIGR01885">
    <property type="entry name" value="Orn_aminotrans"/>
    <property type="match status" value="1"/>
</dbReference>
<dbReference type="PIRSF" id="PIRSF000521">
    <property type="entry name" value="Transaminase_4ab_Lys_Orn"/>
    <property type="match status" value="1"/>
</dbReference>
<dbReference type="PROSITE" id="PS00600">
    <property type="entry name" value="AA_TRANSFER_CLASS_3"/>
    <property type="match status" value="1"/>
</dbReference>
<proteinExistence type="inferred from homology"/>
<keyword evidence="5" id="KW-0808">Transferase</keyword>
<keyword evidence="10" id="KW-1185">Reference proteome</keyword>
<comment type="similarity">
    <text evidence="8">Belongs to the class-III pyridoxal-phosphate-dependent aminotransferase family.</text>
</comment>
<dbReference type="GO" id="GO:0004587">
    <property type="term" value="F:ornithine aminotransferase activity"/>
    <property type="evidence" value="ECO:0007669"/>
    <property type="project" value="UniProtKB-EC"/>
</dbReference>
<evidence type="ECO:0000313" key="9">
    <source>
        <dbReference type="EMBL" id="RAU84517.1"/>
    </source>
</evidence>
<dbReference type="RefSeq" id="WP_112304797.1">
    <property type="nucleotide sequence ID" value="NZ_QMDV01000001.1"/>
</dbReference>
<dbReference type="InterPro" id="IPR015424">
    <property type="entry name" value="PyrdxlP-dep_Trfase"/>
</dbReference>
<protein>
    <recommendedName>
        <fullName evidence="3">ornithine aminotransferase</fullName>
        <ecNumber evidence="3">2.6.1.13</ecNumber>
    </recommendedName>
    <alternativeName>
        <fullName evidence="7">Ornithine--oxo-acid aminotransferase</fullName>
    </alternativeName>
</protein>
<dbReference type="FunFam" id="3.90.1150.10:FF:000152">
    <property type="entry name" value="Ornithine aminotransferase"/>
    <property type="match status" value="2"/>
</dbReference>
<dbReference type="GO" id="GO:0042802">
    <property type="term" value="F:identical protein binding"/>
    <property type="evidence" value="ECO:0007669"/>
    <property type="project" value="TreeGrafter"/>
</dbReference>
<dbReference type="EMBL" id="QMDV01000001">
    <property type="protein sequence ID" value="RAU84517.1"/>
    <property type="molecule type" value="Genomic_DNA"/>
</dbReference>
<dbReference type="FunFam" id="3.40.640.10:FF:000011">
    <property type="entry name" value="Ornithine aminotransferase"/>
    <property type="match status" value="1"/>
</dbReference>
<reference evidence="9 10" key="2">
    <citation type="submission" date="2018-07" db="EMBL/GenBank/DDBJ databases">
        <title>Pontibacter sp. 2b14 genomic sequence and assembly.</title>
        <authorList>
            <person name="Du Z.-J."/>
        </authorList>
    </citation>
    <scope>NUCLEOTIDE SEQUENCE [LARGE SCALE GENOMIC DNA]</scope>
    <source>
        <strain evidence="9 10">2b14</strain>
    </source>
</reference>
<evidence type="ECO:0000256" key="8">
    <source>
        <dbReference type="RuleBase" id="RU003560"/>
    </source>
</evidence>
<evidence type="ECO:0000256" key="6">
    <source>
        <dbReference type="ARBA" id="ARBA00022898"/>
    </source>
</evidence>
<dbReference type="GO" id="GO:0055129">
    <property type="term" value="P:L-proline biosynthetic process"/>
    <property type="evidence" value="ECO:0007669"/>
    <property type="project" value="UniProtKB-UniPathway"/>
</dbReference>
<dbReference type="InterPro" id="IPR049704">
    <property type="entry name" value="Aminotrans_3_PPA_site"/>
</dbReference>